<proteinExistence type="predicted"/>
<gene>
    <name evidence="1" type="ORF">PBRASI_LOCUS2904</name>
</gene>
<dbReference type="AlphaFoldDB" id="A0A9N9F3U8"/>
<dbReference type="Proteomes" id="UP000789739">
    <property type="component" value="Unassembled WGS sequence"/>
</dbReference>
<name>A0A9N9F3U8_9GLOM</name>
<reference evidence="1" key="1">
    <citation type="submission" date="2021-06" db="EMBL/GenBank/DDBJ databases">
        <authorList>
            <person name="Kallberg Y."/>
            <person name="Tangrot J."/>
            <person name="Rosling A."/>
        </authorList>
    </citation>
    <scope>NUCLEOTIDE SEQUENCE</scope>
    <source>
        <strain evidence="1">BR232B</strain>
    </source>
</reference>
<comment type="caution">
    <text evidence="1">The sequence shown here is derived from an EMBL/GenBank/DDBJ whole genome shotgun (WGS) entry which is preliminary data.</text>
</comment>
<keyword evidence="2" id="KW-1185">Reference proteome</keyword>
<evidence type="ECO:0000313" key="2">
    <source>
        <dbReference type="Proteomes" id="UP000789739"/>
    </source>
</evidence>
<accession>A0A9N9F3U8</accession>
<evidence type="ECO:0000313" key="1">
    <source>
        <dbReference type="EMBL" id="CAG8506886.1"/>
    </source>
</evidence>
<dbReference type="OrthoDB" id="2307059at2759"/>
<organism evidence="1 2">
    <name type="scientific">Paraglomus brasilianum</name>
    <dbReference type="NCBI Taxonomy" id="144538"/>
    <lineage>
        <taxon>Eukaryota</taxon>
        <taxon>Fungi</taxon>
        <taxon>Fungi incertae sedis</taxon>
        <taxon>Mucoromycota</taxon>
        <taxon>Glomeromycotina</taxon>
        <taxon>Glomeromycetes</taxon>
        <taxon>Paraglomerales</taxon>
        <taxon>Paraglomeraceae</taxon>
        <taxon>Paraglomus</taxon>
    </lineage>
</organism>
<protein>
    <submittedName>
        <fullName evidence="1">2073_t:CDS:1</fullName>
    </submittedName>
</protein>
<sequence>MPRTPTTFHRWVEKMNKVWGNLLHQYPEIPKFLTEEDLPFQIGENITVKDYNTFLDRNESSGYKFYWNNKKVYIIEMANRRHESVTTVLSRCFDRPNNGAIVGPLEVSHQPFHHNPVGQGEKIAPDLAVCPIDNLVQPTRPHPGFPRSDYVGLPHARIICEVADTQTTGSWNTKCEAWMHEEYVRCVFGVKLYPEKTLQTTVHRAIIARLWVRREIPGSVLSSNTSLVEKGVYVKEWECGTIRNNSSTLTNCNAPDLDAFKVTIPVSNVFWDPPIVHGVPKTDDYAVVVPDIVVGNNFVIDLYDIQRVVLRRFT</sequence>
<dbReference type="EMBL" id="CAJVPI010000242">
    <property type="protein sequence ID" value="CAG8506886.1"/>
    <property type="molecule type" value="Genomic_DNA"/>
</dbReference>